<dbReference type="OrthoDB" id="10957at2157"/>
<dbReference type="GO" id="GO:0016020">
    <property type="term" value="C:membrane"/>
    <property type="evidence" value="ECO:0007669"/>
    <property type="project" value="InterPro"/>
</dbReference>
<feature type="transmembrane region" description="Helical" evidence="7">
    <location>
        <begin position="113"/>
        <end position="143"/>
    </location>
</feature>
<keyword evidence="3 7" id="KW-0812">Transmembrane</keyword>
<dbReference type="PANTHER" id="PTHR31503:SF36">
    <property type="entry name" value="SODIUM_CALCIUM EXCHANGER MEMBRANE REGION DOMAIN-CONTAINING PROTEIN"/>
    <property type="match status" value="1"/>
</dbReference>
<evidence type="ECO:0000259" key="8">
    <source>
        <dbReference type="Pfam" id="PF01699"/>
    </source>
</evidence>
<dbReference type="GO" id="GO:0006874">
    <property type="term" value="P:intracellular calcium ion homeostasis"/>
    <property type="evidence" value="ECO:0007669"/>
    <property type="project" value="TreeGrafter"/>
</dbReference>
<dbReference type="Proteomes" id="UP000248044">
    <property type="component" value="Chromosome"/>
</dbReference>
<evidence type="ECO:0000256" key="5">
    <source>
        <dbReference type="ARBA" id="ARBA00023065"/>
    </source>
</evidence>
<keyword evidence="5" id="KW-0406">Ion transport</keyword>
<evidence type="ECO:0000256" key="2">
    <source>
        <dbReference type="ARBA" id="ARBA00022448"/>
    </source>
</evidence>
<dbReference type="EMBL" id="CP029289">
    <property type="protein sequence ID" value="AWR95122.1"/>
    <property type="molecule type" value="Genomic_DNA"/>
</dbReference>
<dbReference type="RefSeq" id="WP_110271003.1">
    <property type="nucleotide sequence ID" value="NZ_CP029289.2"/>
</dbReference>
<evidence type="ECO:0000256" key="3">
    <source>
        <dbReference type="ARBA" id="ARBA00022692"/>
    </source>
</evidence>
<dbReference type="GO" id="GO:0012505">
    <property type="term" value="C:endomembrane system"/>
    <property type="evidence" value="ECO:0007669"/>
    <property type="project" value="UniProtKB-SubCell"/>
</dbReference>
<evidence type="ECO:0000313" key="10">
    <source>
        <dbReference type="Proteomes" id="UP000248044"/>
    </source>
</evidence>
<feature type="domain" description="Sodium/calcium exchanger membrane region" evidence="8">
    <location>
        <begin position="7"/>
        <end position="147"/>
    </location>
</feature>
<feature type="transmembrane region" description="Helical" evidence="7">
    <location>
        <begin position="73"/>
        <end position="93"/>
    </location>
</feature>
<keyword evidence="6 7" id="KW-0472">Membrane</keyword>
<keyword evidence="2" id="KW-0813">Transport</keyword>
<gene>
    <name evidence="9" type="ORF">DFR85_11460</name>
</gene>
<keyword evidence="10" id="KW-1185">Reference proteome</keyword>
<dbReference type="GO" id="GO:0015369">
    <property type="term" value="F:calcium:proton antiporter activity"/>
    <property type="evidence" value="ECO:0007669"/>
    <property type="project" value="TreeGrafter"/>
</dbReference>
<comment type="subcellular location">
    <subcellularLocation>
        <location evidence="1">Endomembrane system</location>
        <topology evidence="1">Multi-pass membrane protein</topology>
    </subcellularLocation>
</comment>
<protein>
    <submittedName>
        <fullName evidence="9">Na(+)/Ca(2+) exchanging</fullName>
    </submittedName>
</protein>
<keyword evidence="4 7" id="KW-1133">Transmembrane helix</keyword>
<evidence type="ECO:0000313" key="9">
    <source>
        <dbReference type="EMBL" id="AWR95122.1"/>
    </source>
</evidence>
<feature type="domain" description="Sodium/calcium exchanger membrane region" evidence="8">
    <location>
        <begin position="165"/>
        <end position="304"/>
    </location>
</feature>
<dbReference type="PANTHER" id="PTHR31503">
    <property type="entry name" value="VACUOLAR CALCIUM ION TRANSPORTER"/>
    <property type="match status" value="1"/>
</dbReference>
<dbReference type="InterPro" id="IPR004837">
    <property type="entry name" value="NaCa_Exmemb"/>
</dbReference>
<dbReference type="Gene3D" id="1.20.1420.30">
    <property type="entry name" value="NCX, central ion-binding region"/>
    <property type="match status" value="1"/>
</dbReference>
<evidence type="ECO:0000256" key="4">
    <source>
        <dbReference type="ARBA" id="ARBA00022989"/>
    </source>
</evidence>
<evidence type="ECO:0000256" key="6">
    <source>
        <dbReference type="ARBA" id="ARBA00023136"/>
    </source>
</evidence>
<dbReference type="KEGG" id="abri:DFR85_11460"/>
<feature type="transmembrane region" description="Helical" evidence="7">
    <location>
        <begin position="289"/>
        <end position="307"/>
    </location>
</feature>
<reference evidence="9 10" key="1">
    <citation type="submission" date="2018-05" db="EMBL/GenBank/DDBJ databases">
        <title>Complete Genome Sequences of Extremely Thermoacidophilic, Metal-Mobilizing Type-Strain Members of the Archaeal Family Sulfolobaceae: Acidianus brierleyi DSM-1651T, Acidianus sulfidivorans DSM-18786T, Metallosphaera hakonensis DSM-7519T, and Metallosphaera prunae DSM-10039T.</title>
        <authorList>
            <person name="Counts J.A."/>
            <person name="Kelly R.M."/>
        </authorList>
    </citation>
    <scope>NUCLEOTIDE SEQUENCE [LARGE SCALE GENOMIC DNA]</scope>
    <source>
        <strain evidence="9 10">DSM 1651</strain>
    </source>
</reference>
<feature type="transmembrane region" description="Helical" evidence="7">
    <location>
        <begin position="164"/>
        <end position="187"/>
    </location>
</feature>
<dbReference type="InterPro" id="IPR004713">
    <property type="entry name" value="CaH_exchang"/>
</dbReference>
<sequence>MDFYTLSVLTAIIIALGFASESLARGTEELEKGLSQGIAGGLVLGFLTSLPETIFVIVAIIDKKYSVALGSAIGGNVVLFTFGIGLIGLAYFFKWKSKLRMKGDYKVENRFLILTTISMALIIVYGKLNIITAIPLFFIYIYYIFYRLNKRENREIDKINMKKALTYLSIGAIIIVTLSGFFVNYLYVTAKDFGISPAWLALVITPIASELEEKISALRLTFANSEGGSLAIVSFIGSKIENATVLLGLIGLFSSFNLNTTLPEIIAAFIANIIGLVTLLDGKLGAKESTFLMILYFFMIYVSFIFTK</sequence>
<evidence type="ECO:0000256" key="7">
    <source>
        <dbReference type="SAM" id="Phobius"/>
    </source>
</evidence>
<dbReference type="AlphaFoldDB" id="A0A2U9IGD7"/>
<evidence type="ECO:0000256" key="1">
    <source>
        <dbReference type="ARBA" id="ARBA00004127"/>
    </source>
</evidence>
<accession>A0A2U9IGD7</accession>
<feature type="transmembrane region" description="Helical" evidence="7">
    <location>
        <begin position="34"/>
        <end position="61"/>
    </location>
</feature>
<proteinExistence type="predicted"/>
<dbReference type="InterPro" id="IPR044880">
    <property type="entry name" value="NCX_ion-bd_dom_sf"/>
</dbReference>
<feature type="transmembrane region" description="Helical" evidence="7">
    <location>
        <begin position="265"/>
        <end position="282"/>
    </location>
</feature>
<dbReference type="GeneID" id="36832782"/>
<organism evidence="9 10">
    <name type="scientific">Acidianus brierleyi</name>
    <dbReference type="NCBI Taxonomy" id="41673"/>
    <lineage>
        <taxon>Archaea</taxon>
        <taxon>Thermoproteota</taxon>
        <taxon>Thermoprotei</taxon>
        <taxon>Sulfolobales</taxon>
        <taxon>Sulfolobaceae</taxon>
        <taxon>Acidianus</taxon>
    </lineage>
</organism>
<dbReference type="Pfam" id="PF01699">
    <property type="entry name" value="Na_Ca_ex"/>
    <property type="match status" value="2"/>
</dbReference>
<feature type="transmembrane region" description="Helical" evidence="7">
    <location>
        <begin position="230"/>
        <end position="253"/>
    </location>
</feature>
<name>A0A2U9IGD7_9CREN</name>